<comment type="caution">
    <text evidence="1">The sequence shown here is derived from an EMBL/GenBank/DDBJ whole genome shotgun (WGS) entry which is preliminary data.</text>
</comment>
<evidence type="ECO:0000313" key="2">
    <source>
        <dbReference type="Proteomes" id="UP001152888"/>
    </source>
</evidence>
<evidence type="ECO:0000313" key="1">
    <source>
        <dbReference type="EMBL" id="CAH1966503.1"/>
    </source>
</evidence>
<dbReference type="OrthoDB" id="5984008at2759"/>
<reference evidence="1" key="1">
    <citation type="submission" date="2022-03" db="EMBL/GenBank/DDBJ databases">
        <authorList>
            <person name="Sayadi A."/>
        </authorList>
    </citation>
    <scope>NUCLEOTIDE SEQUENCE</scope>
</reference>
<keyword evidence="2" id="KW-1185">Reference proteome</keyword>
<dbReference type="EMBL" id="CAKOFQ010006734">
    <property type="protein sequence ID" value="CAH1966503.1"/>
    <property type="molecule type" value="Genomic_DNA"/>
</dbReference>
<proteinExistence type="predicted"/>
<gene>
    <name evidence="1" type="ORF">ACAOBT_LOCUS6879</name>
</gene>
<dbReference type="AlphaFoldDB" id="A0A9P0P5S1"/>
<dbReference type="Proteomes" id="UP001152888">
    <property type="component" value="Unassembled WGS sequence"/>
</dbReference>
<name>A0A9P0P5S1_ACAOB</name>
<protein>
    <submittedName>
        <fullName evidence="1">Uncharacterized protein</fullName>
    </submittedName>
</protein>
<sequence length="63" mass="6885">MRQVSGSSIEGLIHSTIGAVLATKLCGKVKQALRRDISQGYYWTDSTIVLAWVATCSSKQQIE</sequence>
<accession>A0A9P0P5S1</accession>
<organism evidence="1 2">
    <name type="scientific">Acanthoscelides obtectus</name>
    <name type="common">Bean weevil</name>
    <name type="synonym">Bruchus obtectus</name>
    <dbReference type="NCBI Taxonomy" id="200917"/>
    <lineage>
        <taxon>Eukaryota</taxon>
        <taxon>Metazoa</taxon>
        <taxon>Ecdysozoa</taxon>
        <taxon>Arthropoda</taxon>
        <taxon>Hexapoda</taxon>
        <taxon>Insecta</taxon>
        <taxon>Pterygota</taxon>
        <taxon>Neoptera</taxon>
        <taxon>Endopterygota</taxon>
        <taxon>Coleoptera</taxon>
        <taxon>Polyphaga</taxon>
        <taxon>Cucujiformia</taxon>
        <taxon>Chrysomeloidea</taxon>
        <taxon>Chrysomelidae</taxon>
        <taxon>Bruchinae</taxon>
        <taxon>Bruchini</taxon>
        <taxon>Acanthoscelides</taxon>
    </lineage>
</organism>